<keyword evidence="3" id="KW-1185">Reference proteome</keyword>
<organism evidence="2 3">
    <name type="scientific">Algoriphagus aquimarinus</name>
    <dbReference type="NCBI Taxonomy" id="237018"/>
    <lineage>
        <taxon>Bacteria</taxon>
        <taxon>Pseudomonadati</taxon>
        <taxon>Bacteroidota</taxon>
        <taxon>Cytophagia</taxon>
        <taxon>Cytophagales</taxon>
        <taxon>Cyclobacteriaceae</taxon>
        <taxon>Algoriphagus</taxon>
    </lineage>
</organism>
<keyword evidence="1" id="KW-1133">Transmembrane helix</keyword>
<sequence>MLEAITWNTYFSTLAVGMAAYYIIIIVSYYPQEFRSLLSRRINKISQDRQQEEEQHHRRTDEKPTDHFEELEATVAELNGILGKAGQNRTSKEKLHLQLIQTLSNHTGLREPAYRVAVINFILENAEKQCRINFNETEIEEAWAAHSP</sequence>
<dbReference type="Proteomes" id="UP000198790">
    <property type="component" value="Unassembled WGS sequence"/>
</dbReference>
<dbReference type="EMBL" id="FOKK01000014">
    <property type="protein sequence ID" value="SFB50064.1"/>
    <property type="molecule type" value="Genomic_DNA"/>
</dbReference>
<feature type="transmembrane region" description="Helical" evidence="1">
    <location>
        <begin position="12"/>
        <end position="31"/>
    </location>
</feature>
<dbReference type="AlphaFoldDB" id="A0A1I1BI67"/>
<dbReference type="RefSeq" id="WP_092899383.1">
    <property type="nucleotide sequence ID" value="NZ_FOKK01000014.1"/>
</dbReference>
<protein>
    <submittedName>
        <fullName evidence="2">Uncharacterized protein</fullName>
    </submittedName>
</protein>
<dbReference type="STRING" id="237018.SAMN04489723_11433"/>
<gene>
    <name evidence="2" type="ORF">SAMN04489723_11433</name>
</gene>
<keyword evidence="1" id="KW-0472">Membrane</keyword>
<dbReference type="OrthoDB" id="772690at2"/>
<accession>A0A1I1BI67</accession>
<keyword evidence="1" id="KW-0812">Transmembrane</keyword>
<evidence type="ECO:0000256" key="1">
    <source>
        <dbReference type="SAM" id="Phobius"/>
    </source>
</evidence>
<name>A0A1I1BI67_9BACT</name>
<evidence type="ECO:0000313" key="3">
    <source>
        <dbReference type="Proteomes" id="UP000198790"/>
    </source>
</evidence>
<reference evidence="2 3" key="1">
    <citation type="submission" date="2016-10" db="EMBL/GenBank/DDBJ databases">
        <authorList>
            <person name="de Groot N.N."/>
        </authorList>
    </citation>
    <scope>NUCLEOTIDE SEQUENCE [LARGE SCALE GENOMIC DNA]</scope>
    <source>
        <strain evidence="2 3">DSM 23399</strain>
    </source>
</reference>
<evidence type="ECO:0000313" key="2">
    <source>
        <dbReference type="EMBL" id="SFB50064.1"/>
    </source>
</evidence>
<proteinExistence type="predicted"/>